<dbReference type="Pfam" id="PF13424">
    <property type="entry name" value="TPR_12"/>
    <property type="match status" value="1"/>
</dbReference>
<dbReference type="SMART" id="SM01043">
    <property type="entry name" value="BTAD"/>
    <property type="match status" value="1"/>
</dbReference>
<dbReference type="InterPro" id="IPR005158">
    <property type="entry name" value="BTAD"/>
</dbReference>
<evidence type="ECO:0000259" key="1">
    <source>
        <dbReference type="SMART" id="SM01043"/>
    </source>
</evidence>
<dbReference type="PANTHER" id="PTHR47691:SF3">
    <property type="entry name" value="HTH-TYPE TRANSCRIPTIONAL REGULATOR RV0890C-RELATED"/>
    <property type="match status" value="1"/>
</dbReference>
<dbReference type="InterPro" id="IPR019734">
    <property type="entry name" value="TPR_rpt"/>
</dbReference>
<dbReference type="InterPro" id="IPR027417">
    <property type="entry name" value="P-loop_NTPase"/>
</dbReference>
<evidence type="ECO:0000313" key="3">
    <source>
        <dbReference type="Proteomes" id="UP001151002"/>
    </source>
</evidence>
<comment type="caution">
    <text evidence="2">The sequence shown here is derived from an EMBL/GenBank/DDBJ whole genome shotgun (WGS) entry which is preliminary data.</text>
</comment>
<protein>
    <submittedName>
        <fullName evidence="2">BTAD domain-containing putative transcriptional regulator</fullName>
    </submittedName>
</protein>
<dbReference type="RefSeq" id="WP_267568115.1">
    <property type="nucleotide sequence ID" value="NZ_JAPNTZ010000016.1"/>
</dbReference>
<dbReference type="SMART" id="SM00028">
    <property type="entry name" value="TPR"/>
    <property type="match status" value="4"/>
</dbReference>
<proteinExistence type="predicted"/>
<reference evidence="2" key="1">
    <citation type="submission" date="2022-11" db="EMBL/GenBank/DDBJ databases">
        <authorList>
            <person name="Somphong A."/>
            <person name="Phongsopitanun W."/>
        </authorList>
    </citation>
    <scope>NUCLEOTIDE SEQUENCE</scope>
    <source>
        <strain evidence="2">Pm04-4</strain>
    </source>
</reference>
<gene>
    <name evidence="2" type="ORF">OWR29_36755</name>
</gene>
<organism evidence="2 3">
    <name type="scientific">Paractinoplanes pyxinae</name>
    <dbReference type="NCBI Taxonomy" id="2997416"/>
    <lineage>
        <taxon>Bacteria</taxon>
        <taxon>Bacillati</taxon>
        <taxon>Actinomycetota</taxon>
        <taxon>Actinomycetes</taxon>
        <taxon>Micromonosporales</taxon>
        <taxon>Micromonosporaceae</taxon>
        <taxon>Paractinoplanes</taxon>
    </lineage>
</organism>
<dbReference type="Pfam" id="PF00931">
    <property type="entry name" value="NB-ARC"/>
    <property type="match status" value="1"/>
</dbReference>
<dbReference type="Gene3D" id="3.40.50.300">
    <property type="entry name" value="P-loop containing nucleotide triphosphate hydrolases"/>
    <property type="match status" value="1"/>
</dbReference>
<dbReference type="Proteomes" id="UP001151002">
    <property type="component" value="Unassembled WGS sequence"/>
</dbReference>
<dbReference type="Pfam" id="PF03704">
    <property type="entry name" value="BTAD"/>
    <property type="match status" value="1"/>
</dbReference>
<sequence length="850" mass="92096">MLDGDSIRTETWYTYIAQARRLFNPDGAQVLERQGGQLRLRIDRQSIDMVRFHELTRNAATTAGRDDGTAVRLLGEALACWHGEPLEGLGPGVWLDERRTGLTAERRAAVLLLCQLQLRSGDRAAALTRLQQVFSDEPAEEDVAALLIVARYAEGDRSAALRAYDIHADHGRRVRSAEPSPRMVRLRGEILNGSLDVRGVLGDGRPTGTTGPQTLRAALPRFVGRRRELAELDRLAGRNTVIVLDGPPGVGKTALATQWAYQAADRYPDGRLYLDLHGFGPGAHPSDEAVVLRQVLTRLGVKRADIEPDPSDRADQLARLVAGRRLLLVLDNAFSAEQVRRLIPAGPGSLVLVASRRRLPGLGVSYQAASLSLTWPDEADAREVLLSYLGDEGAYAAGDVDAIVAWSHRMPLALAVVGSRAAHDRSRSLPDILRELRTRLGDEDADADPHAGVSAALGWSVAELSEADRHTFRVLGLHPGPHVDVRAVAALTGRSPQDAARSLEALVAVRLSDRVGARYAVHDVIREYAAATLRADDAGAAHRLLDFYLHSGDRLATLLRGRRQPMPLDPPAPSVAPVTAEAPAEAIEWFRTEYAVLIRLIPAAAELGFPAYAWRILSTMIDFLDWQGRRADWRDASALAMAAAEGSGDRIGLARATRSLGRALVASGLLDEGRIHLDRALELYVTLDDPDGRMRVHHDLGDLLIRQGSYGEALVQTSASRDLAETLGNTDEEANGLGGLAWCYYCLREDDAAVDHARRAIALHRNGAFARGEAAAQDTLGAALLRLERPAEARPALERSLQLCRESGDRVNEAGVLDHLADCLSRLNDPGAAAMRSAASAARRVLSQAA</sequence>
<evidence type="ECO:0000313" key="2">
    <source>
        <dbReference type="EMBL" id="MCY1143583.1"/>
    </source>
</evidence>
<dbReference type="InterPro" id="IPR002182">
    <property type="entry name" value="NB-ARC"/>
</dbReference>
<accession>A0ABT4BAP0</accession>
<dbReference type="InterPro" id="IPR011990">
    <property type="entry name" value="TPR-like_helical_dom_sf"/>
</dbReference>
<name>A0ABT4BAP0_9ACTN</name>
<dbReference type="SUPFAM" id="SSF52540">
    <property type="entry name" value="P-loop containing nucleoside triphosphate hydrolases"/>
    <property type="match status" value="1"/>
</dbReference>
<keyword evidence="3" id="KW-1185">Reference proteome</keyword>
<dbReference type="SUPFAM" id="SSF48452">
    <property type="entry name" value="TPR-like"/>
    <property type="match status" value="2"/>
</dbReference>
<dbReference type="EMBL" id="JAPNTZ010000016">
    <property type="protein sequence ID" value="MCY1143583.1"/>
    <property type="molecule type" value="Genomic_DNA"/>
</dbReference>
<dbReference type="Gene3D" id="1.25.40.10">
    <property type="entry name" value="Tetratricopeptide repeat domain"/>
    <property type="match status" value="2"/>
</dbReference>
<dbReference type="PRINTS" id="PR00364">
    <property type="entry name" value="DISEASERSIST"/>
</dbReference>
<feature type="domain" description="Bacterial transcriptional activator" evidence="1">
    <location>
        <begin position="47"/>
        <end position="191"/>
    </location>
</feature>
<dbReference type="PANTHER" id="PTHR47691">
    <property type="entry name" value="REGULATOR-RELATED"/>
    <property type="match status" value="1"/>
</dbReference>